<protein>
    <submittedName>
        <fullName evidence="1">Uncharacterized protein</fullName>
    </submittedName>
</protein>
<dbReference type="AlphaFoldDB" id="A0A1E7X7R0"/>
<name>A0A1E7X7R0_9BURK</name>
<organism evidence="1 2">
    <name type="scientific">Duganella phyllosphaerae</name>
    <dbReference type="NCBI Taxonomy" id="762836"/>
    <lineage>
        <taxon>Bacteria</taxon>
        <taxon>Pseudomonadati</taxon>
        <taxon>Pseudomonadota</taxon>
        <taxon>Betaproteobacteria</taxon>
        <taxon>Burkholderiales</taxon>
        <taxon>Oxalobacteraceae</taxon>
        <taxon>Telluria group</taxon>
        <taxon>Duganella</taxon>
    </lineage>
</organism>
<dbReference type="RefSeq" id="WP_141749376.1">
    <property type="nucleotide sequence ID" value="NZ_LROM01000024.1"/>
</dbReference>
<accession>A0A1E7X7R0</accession>
<sequence>MTQTVEQAEIALAKAKAEFLSELETFANSGDGSGAQERRREERLQRLRDAEYQCERDLEQAKRNATQA</sequence>
<reference evidence="2" key="1">
    <citation type="journal article" date="2016" name="Front. Microbiol.">
        <title>Molecular Keys to the Janthinobacterium and Duganella spp. Interaction with the Plant Pathogen Fusarium graminearum.</title>
        <authorList>
            <person name="Haack F.S."/>
            <person name="Poehlein A."/>
            <person name="Kroger C."/>
            <person name="Voigt C.A."/>
            <person name="Piepenbring M."/>
            <person name="Bode H.B."/>
            <person name="Daniel R."/>
            <person name="Schafer W."/>
            <person name="Streit W.R."/>
        </authorList>
    </citation>
    <scope>NUCLEOTIDE SEQUENCE [LARGE SCALE GENOMIC DNA]</scope>
    <source>
        <strain evidence="2">T54</strain>
    </source>
</reference>
<keyword evidence="2" id="KW-1185">Reference proteome</keyword>
<gene>
    <name evidence="1" type="ORF">DUPY_02800</name>
</gene>
<evidence type="ECO:0000313" key="2">
    <source>
        <dbReference type="Proteomes" id="UP000175989"/>
    </source>
</evidence>
<proteinExistence type="predicted"/>
<dbReference type="EMBL" id="LROM01000024">
    <property type="protein sequence ID" value="OFA09038.1"/>
    <property type="molecule type" value="Genomic_DNA"/>
</dbReference>
<dbReference type="Proteomes" id="UP000175989">
    <property type="component" value="Unassembled WGS sequence"/>
</dbReference>
<comment type="caution">
    <text evidence="1">The sequence shown here is derived from an EMBL/GenBank/DDBJ whole genome shotgun (WGS) entry which is preliminary data.</text>
</comment>
<evidence type="ECO:0000313" key="1">
    <source>
        <dbReference type="EMBL" id="OFA09038.1"/>
    </source>
</evidence>